<evidence type="ECO:0000313" key="2">
    <source>
        <dbReference type="EMBL" id="GAA3062898.1"/>
    </source>
</evidence>
<dbReference type="InterPro" id="IPR035959">
    <property type="entry name" value="RutC-like_sf"/>
</dbReference>
<reference evidence="3" key="1">
    <citation type="journal article" date="2019" name="Int. J. Syst. Evol. Microbiol.">
        <title>The Global Catalogue of Microorganisms (GCM) 10K type strain sequencing project: providing services to taxonomists for standard genome sequencing and annotation.</title>
        <authorList>
            <consortium name="The Broad Institute Genomics Platform"/>
            <consortium name="The Broad Institute Genome Sequencing Center for Infectious Disease"/>
            <person name="Wu L."/>
            <person name="Ma J."/>
        </authorList>
    </citation>
    <scope>NUCLEOTIDE SEQUENCE [LARGE SCALE GENOMIC DNA]</scope>
    <source>
        <strain evidence="3">JCM 14309</strain>
    </source>
</reference>
<organism evidence="2 3">
    <name type="scientific">Nesterenkonia aethiopica</name>
    <dbReference type="NCBI Taxonomy" id="269144"/>
    <lineage>
        <taxon>Bacteria</taxon>
        <taxon>Bacillati</taxon>
        <taxon>Actinomycetota</taxon>
        <taxon>Actinomycetes</taxon>
        <taxon>Micrococcales</taxon>
        <taxon>Micrococcaceae</taxon>
        <taxon>Nesterenkonia</taxon>
    </lineage>
</organism>
<evidence type="ECO:0000313" key="3">
    <source>
        <dbReference type="Proteomes" id="UP001500236"/>
    </source>
</evidence>
<evidence type="ECO:0000256" key="1">
    <source>
        <dbReference type="ARBA" id="ARBA00010552"/>
    </source>
</evidence>
<sequence>MFINEIIAPDRLAPAKGFSHGVKAGDTVYLGGQTALTKDGVIVDGGVVDQFRQALSNVLETLREAGGRPEDLVTLTIYLTDVDDYMAHGREIGAVWQEMVGKRYPAMAGIGVSQLWQKEAVVEIQGVAVIQSR</sequence>
<proteinExistence type="inferred from homology"/>
<comment type="caution">
    <text evidence="2">The sequence shown here is derived from an EMBL/GenBank/DDBJ whole genome shotgun (WGS) entry which is preliminary data.</text>
</comment>
<dbReference type="PANTHER" id="PTHR11803">
    <property type="entry name" value="2-IMINOBUTANOATE/2-IMINOPROPANOATE DEAMINASE RIDA"/>
    <property type="match status" value="1"/>
</dbReference>
<comment type="similarity">
    <text evidence="1">Belongs to the RutC family.</text>
</comment>
<dbReference type="SUPFAM" id="SSF55298">
    <property type="entry name" value="YjgF-like"/>
    <property type="match status" value="1"/>
</dbReference>
<name>A0ABP6LX96_9MICC</name>
<protein>
    <submittedName>
        <fullName evidence="2">RidA family protein</fullName>
    </submittedName>
</protein>
<dbReference type="CDD" id="cd00448">
    <property type="entry name" value="YjgF_YER057c_UK114_family"/>
    <property type="match status" value="1"/>
</dbReference>
<dbReference type="PANTHER" id="PTHR11803:SF58">
    <property type="entry name" value="PROTEIN HMF1-RELATED"/>
    <property type="match status" value="1"/>
</dbReference>
<dbReference type="Proteomes" id="UP001500236">
    <property type="component" value="Unassembled WGS sequence"/>
</dbReference>
<accession>A0ABP6LX96</accession>
<gene>
    <name evidence="2" type="ORF">GCM10010529_15220</name>
</gene>
<dbReference type="Pfam" id="PF01042">
    <property type="entry name" value="Ribonuc_L-PSP"/>
    <property type="match status" value="1"/>
</dbReference>
<dbReference type="InterPro" id="IPR006175">
    <property type="entry name" value="YjgF/YER057c/UK114"/>
</dbReference>
<dbReference type="EMBL" id="BAAAVT010000008">
    <property type="protein sequence ID" value="GAA3062898.1"/>
    <property type="molecule type" value="Genomic_DNA"/>
</dbReference>
<dbReference type="Gene3D" id="3.30.1330.40">
    <property type="entry name" value="RutC-like"/>
    <property type="match status" value="1"/>
</dbReference>
<keyword evidence="3" id="KW-1185">Reference proteome</keyword>